<dbReference type="InParanoid" id="A0A098E255"/>
<organism evidence="1 3">
    <name type="scientific">Gibberella zeae (strain ATCC MYA-4620 / CBS 123657 / FGSC 9075 / NRRL 31084 / PH-1)</name>
    <name type="common">Wheat head blight fungus</name>
    <name type="synonym">Fusarium graminearum</name>
    <dbReference type="NCBI Taxonomy" id="229533"/>
    <lineage>
        <taxon>Eukaryota</taxon>
        <taxon>Fungi</taxon>
        <taxon>Dikarya</taxon>
        <taxon>Ascomycota</taxon>
        <taxon>Pezizomycotina</taxon>
        <taxon>Sordariomycetes</taxon>
        <taxon>Hypocreomycetidae</taxon>
        <taxon>Hypocreales</taxon>
        <taxon>Nectriaceae</taxon>
        <taxon>Fusarium</taxon>
    </lineage>
</organism>
<evidence type="ECO:0000313" key="1">
    <source>
        <dbReference type="EMBL" id="CEF87704.1"/>
    </source>
</evidence>
<reference evidence="2" key="4">
    <citation type="submission" date="2017-01" db="UniProtKB">
        <authorList>
            <consortium name="EnsemblFungi"/>
        </authorList>
    </citation>
    <scope>IDENTIFICATION</scope>
    <source>
        <strain evidence="2">PH-1 / ATCC MYA-4620 / FGSC 9075 / NRRL 31084</strain>
    </source>
</reference>
<evidence type="ECO:0000313" key="2">
    <source>
        <dbReference type="EnsemblFungi" id="CEF87704"/>
    </source>
</evidence>
<keyword evidence="3" id="KW-1185">Reference proteome</keyword>
<proteinExistence type="predicted"/>
<accession>A0A098E255</accession>
<protein>
    <submittedName>
        <fullName evidence="1">Chromosome 3, complete genome</fullName>
    </submittedName>
</protein>
<name>A0A098E255_GIBZE</name>
<dbReference type="EnsemblFungi" id="CEF87704">
    <property type="protein sequence ID" value="CEF87704"/>
    <property type="gene ID" value="FGRRES_15273"/>
</dbReference>
<reference evidence="1 3" key="3">
    <citation type="journal article" date="2015" name="BMC Genomics">
        <title>The completed genome sequence of the pathogenic ascomycete fungus Fusarium graminearum.</title>
        <authorList>
            <person name="King R."/>
            <person name="Urban M."/>
            <person name="Hammond-Kosack M.C."/>
            <person name="Hassani-Pak K."/>
            <person name="Hammond-Kosack K.E."/>
        </authorList>
    </citation>
    <scope>NUCLEOTIDE SEQUENCE [LARGE SCALE GENOMIC DNA]</scope>
    <source>
        <strain evidence="3">ATCC MYA-4620 / CBS 123657 / FGSC 9075 / NRRL 31084 / PH-1</strain>
        <strain evidence="1">PH-1</strain>
    </source>
</reference>
<sequence>MYSDETLSRNRDVSQVLSGLDNNGFSAVLSSLMNAHLAARAVAGARSAGVVTARAKDCQLNVRAWPVLPKFLELEQAMASWEALTRETC</sequence>
<dbReference type="EMBL" id="HG970334">
    <property type="protein sequence ID" value="CEF87704.1"/>
    <property type="molecule type" value="Genomic_DNA"/>
</dbReference>
<evidence type="ECO:0000313" key="3">
    <source>
        <dbReference type="Proteomes" id="UP000070720"/>
    </source>
</evidence>
<dbReference type="Proteomes" id="UP000070720">
    <property type="component" value="Chromosome 3"/>
</dbReference>
<reference evidence="2 3" key="2">
    <citation type="journal article" date="2010" name="Nature">
        <title>Comparative genomics reveals mobile pathogenicity chromosomes in Fusarium.</title>
        <authorList>
            <person name="Ma L.J."/>
            <person name="van der Does H.C."/>
            <person name="Borkovich K.A."/>
            <person name="Coleman J.J."/>
            <person name="Daboussi M.J."/>
            <person name="Di Pietro A."/>
            <person name="Dufresne M."/>
            <person name="Freitag M."/>
            <person name="Grabherr M."/>
            <person name="Henrissat B."/>
            <person name="Houterman P.M."/>
            <person name="Kang S."/>
            <person name="Shim W.B."/>
            <person name="Woloshuk C."/>
            <person name="Xie X."/>
            <person name="Xu J.R."/>
            <person name="Antoniw J."/>
            <person name="Baker S.E."/>
            <person name="Bluhm B.H."/>
            <person name="Breakspear A."/>
            <person name="Brown D.W."/>
            <person name="Butchko R.A."/>
            <person name="Chapman S."/>
            <person name="Coulson R."/>
            <person name="Coutinho P.M."/>
            <person name="Danchin E.G."/>
            <person name="Diener A."/>
            <person name="Gale L.R."/>
            <person name="Gardiner D.M."/>
            <person name="Goff S."/>
            <person name="Hammond-Kosack K.E."/>
            <person name="Hilburn K."/>
            <person name="Hua-Van A."/>
            <person name="Jonkers W."/>
            <person name="Kazan K."/>
            <person name="Kodira C.D."/>
            <person name="Koehrsen M."/>
            <person name="Kumar L."/>
            <person name="Lee Y.H."/>
            <person name="Li L."/>
            <person name="Manners J.M."/>
            <person name="Miranda-Saavedra D."/>
            <person name="Mukherjee M."/>
            <person name="Park G."/>
            <person name="Park J."/>
            <person name="Park S.Y."/>
            <person name="Proctor R.H."/>
            <person name="Regev A."/>
            <person name="Ruiz-Roldan M.C."/>
            <person name="Sain D."/>
            <person name="Sakthikumar S."/>
            <person name="Sykes S."/>
            <person name="Schwartz D.C."/>
            <person name="Turgeon B.G."/>
            <person name="Wapinski I."/>
            <person name="Yoder O."/>
            <person name="Young S."/>
            <person name="Zeng Q."/>
            <person name="Zhou S."/>
            <person name="Galagan J."/>
            <person name="Cuomo C.A."/>
            <person name="Kistler H.C."/>
            <person name="Rep M."/>
        </authorList>
    </citation>
    <scope>GENOME REANNOTATION</scope>
    <source>
        <strain evidence="3">ATCC MYA-4620 / CBS 123657 / FGSC 9075 / NRRL 31084 / PH-1</strain>
        <strain evidence="2">PH-1 / ATCC MYA-4620 / FGSC 9075 / NRRL 31084</strain>
    </source>
</reference>
<dbReference type="VEuPathDB" id="FungiDB:FGRAMPH1_01G16851"/>
<dbReference type="AlphaFoldDB" id="A0A098E255"/>
<gene>
    <name evidence="1" type="ORF">FGRAMPH1_01T16851</name>
</gene>
<reference evidence="2 3" key="1">
    <citation type="journal article" date="2007" name="Science">
        <title>The Fusarium graminearum genome reveals a link between localized polymorphism and pathogen specialization.</title>
        <authorList>
            <person name="Cuomo C.A."/>
            <person name="Gueldener U."/>
            <person name="Xu J.-R."/>
            <person name="Trail F."/>
            <person name="Turgeon B.G."/>
            <person name="Di Pietro A."/>
            <person name="Walton J.D."/>
            <person name="Ma L.-J."/>
            <person name="Baker S.E."/>
            <person name="Rep M."/>
            <person name="Adam G."/>
            <person name="Antoniw J."/>
            <person name="Baldwin T."/>
            <person name="Calvo S.E."/>
            <person name="Chang Y.-L."/>
            <person name="DeCaprio D."/>
            <person name="Gale L.R."/>
            <person name="Gnerre S."/>
            <person name="Goswami R.S."/>
            <person name="Hammond-Kosack K."/>
            <person name="Harris L.J."/>
            <person name="Hilburn K."/>
            <person name="Kennell J.C."/>
            <person name="Kroken S."/>
            <person name="Magnuson J.K."/>
            <person name="Mannhaupt G."/>
            <person name="Mauceli E.W."/>
            <person name="Mewes H.-W."/>
            <person name="Mitterbauer R."/>
            <person name="Muehlbauer G."/>
            <person name="Muensterkoetter M."/>
            <person name="Nelson D."/>
            <person name="O'Donnell K."/>
            <person name="Ouellet T."/>
            <person name="Qi W."/>
            <person name="Quesneville H."/>
            <person name="Roncero M.I.G."/>
            <person name="Seong K.-Y."/>
            <person name="Tetko I.V."/>
            <person name="Urban M."/>
            <person name="Waalwijk C."/>
            <person name="Ward T.J."/>
            <person name="Yao J."/>
            <person name="Birren B.W."/>
            <person name="Kistler H.C."/>
        </authorList>
    </citation>
    <scope>NUCLEOTIDE SEQUENCE [LARGE SCALE GENOMIC DNA]</scope>
    <source>
        <strain evidence="3">ATCC MYA-4620 / CBS 123657 / FGSC 9075 / NRRL 31084 / PH-1</strain>
        <strain evidence="2">PH-1 / ATCC MYA-4620 / FGSC 9075 / NRRL 31084</strain>
    </source>
</reference>
<accession>A0A0E0SMP1</accession>